<dbReference type="RefSeq" id="WP_169414204.1">
    <property type="nucleotide sequence ID" value="NZ_JAAXKZ010000071.1"/>
</dbReference>
<evidence type="ECO:0000313" key="2">
    <source>
        <dbReference type="EMBL" id="NMH93507.1"/>
    </source>
</evidence>
<keyword evidence="3" id="KW-1185">Reference proteome</keyword>
<gene>
    <name evidence="2" type="ORF">HF519_18400</name>
</gene>
<accession>A0A848DL85</accession>
<dbReference type="Pfam" id="PF01936">
    <property type="entry name" value="NYN"/>
    <property type="match status" value="1"/>
</dbReference>
<dbReference type="GO" id="GO:0004540">
    <property type="term" value="F:RNA nuclease activity"/>
    <property type="evidence" value="ECO:0007669"/>
    <property type="project" value="InterPro"/>
</dbReference>
<dbReference type="InterPro" id="IPR021139">
    <property type="entry name" value="NYN"/>
</dbReference>
<protein>
    <submittedName>
        <fullName evidence="2">NYN domain-containing protein</fullName>
    </submittedName>
</protein>
<reference evidence="2 3" key="1">
    <citation type="submission" date="2020-04" db="EMBL/GenBank/DDBJ databases">
        <authorList>
            <person name="Klaysubun C."/>
            <person name="Duangmal K."/>
            <person name="Lipun K."/>
        </authorList>
    </citation>
    <scope>NUCLEOTIDE SEQUENCE [LARGE SCALE GENOMIC DNA]</scope>
    <source>
        <strain evidence="2 3">DSM 45300</strain>
    </source>
</reference>
<dbReference type="PANTHER" id="PTHR35458">
    <property type="entry name" value="SLR0755 PROTEIN"/>
    <property type="match status" value="1"/>
</dbReference>
<feature type="domain" description="NYN" evidence="1">
    <location>
        <begin position="13"/>
        <end position="171"/>
    </location>
</feature>
<proteinExistence type="predicted"/>
<sequence>MSDHDQHPTNLDRVAVFIDYSNVQRSALSVFHAYGTSESRGQVDPLITAQLLVSRRHRPSRLVEVSVYRGQPGLREQPGAAAASARQASLWQQDPRVRVKQLPLTYASQRGHPPQEKGIDVSLAIDLVCADGRDYDVAILFSRDRDLLPAVQAVHRRRAVHLEVATWEGTSRLRLPEGNLPWCHYLDDADYRAVADSRRYLTG</sequence>
<evidence type="ECO:0000259" key="1">
    <source>
        <dbReference type="Pfam" id="PF01936"/>
    </source>
</evidence>
<name>A0A848DL85_9PSEU</name>
<dbReference type="AlphaFoldDB" id="A0A848DL85"/>
<organism evidence="2 3">
    <name type="scientific">Pseudonocardia bannensis</name>
    <dbReference type="NCBI Taxonomy" id="630973"/>
    <lineage>
        <taxon>Bacteria</taxon>
        <taxon>Bacillati</taxon>
        <taxon>Actinomycetota</taxon>
        <taxon>Actinomycetes</taxon>
        <taxon>Pseudonocardiales</taxon>
        <taxon>Pseudonocardiaceae</taxon>
        <taxon>Pseudonocardia</taxon>
    </lineage>
</organism>
<evidence type="ECO:0000313" key="3">
    <source>
        <dbReference type="Proteomes" id="UP000586918"/>
    </source>
</evidence>
<dbReference type="InterPro" id="IPR047140">
    <property type="entry name" value="LabA"/>
</dbReference>
<dbReference type="Proteomes" id="UP000586918">
    <property type="component" value="Unassembled WGS sequence"/>
</dbReference>
<dbReference type="PANTHER" id="PTHR35458:SF8">
    <property type="entry name" value="SLR0650 PROTEIN"/>
    <property type="match status" value="1"/>
</dbReference>
<comment type="caution">
    <text evidence="2">The sequence shown here is derived from an EMBL/GenBank/DDBJ whole genome shotgun (WGS) entry which is preliminary data.</text>
</comment>
<dbReference type="Gene3D" id="3.40.50.1010">
    <property type="entry name" value="5'-nuclease"/>
    <property type="match status" value="1"/>
</dbReference>
<dbReference type="EMBL" id="JAAXKZ010000071">
    <property type="protein sequence ID" value="NMH93507.1"/>
    <property type="molecule type" value="Genomic_DNA"/>
</dbReference>